<dbReference type="PROSITE" id="PS00760">
    <property type="entry name" value="SPASE_I_2"/>
    <property type="match status" value="1"/>
</dbReference>
<evidence type="ECO:0000256" key="8">
    <source>
        <dbReference type="RuleBase" id="RU003993"/>
    </source>
</evidence>
<dbReference type="Proteomes" id="UP000231990">
    <property type="component" value="Unassembled WGS sequence"/>
</dbReference>
<keyword evidence="13" id="KW-1185">Reference proteome</keyword>
<feature type="domain" description="Peptidase S26" evidence="10">
    <location>
        <begin position="27"/>
        <end position="261"/>
    </location>
</feature>
<keyword evidence="6 8" id="KW-0378">Hydrolase</keyword>
<dbReference type="OrthoDB" id="9802919at2"/>
<dbReference type="Proteomes" id="UP000231962">
    <property type="component" value="Unassembled WGS sequence"/>
</dbReference>
<dbReference type="EMBL" id="NPDY01000017">
    <property type="protein sequence ID" value="PJZ68705.1"/>
    <property type="molecule type" value="Genomic_DNA"/>
</dbReference>
<dbReference type="InterPro" id="IPR036286">
    <property type="entry name" value="LexA/Signal_pep-like_sf"/>
</dbReference>
<reference evidence="13 14" key="1">
    <citation type="submission" date="2017-07" db="EMBL/GenBank/DDBJ databases">
        <title>Leptospira spp. isolated from tropical soils.</title>
        <authorList>
            <person name="Thibeaux R."/>
            <person name="Iraola G."/>
            <person name="Ferres I."/>
            <person name="Bierque E."/>
            <person name="Girault D."/>
            <person name="Soupe-Gilbert M.-E."/>
            <person name="Picardeau M."/>
            <person name="Goarant C."/>
        </authorList>
    </citation>
    <scope>NUCLEOTIDE SEQUENCE [LARGE SCALE GENOMIC DNA]</scope>
    <source>
        <strain evidence="12 14">FH1-B-B1</strain>
        <strain evidence="11 13">FH1-B-C1</strain>
    </source>
</reference>
<evidence type="ECO:0000256" key="6">
    <source>
        <dbReference type="ARBA" id="ARBA00022801"/>
    </source>
</evidence>
<dbReference type="PANTHER" id="PTHR43390:SF1">
    <property type="entry name" value="CHLOROPLAST PROCESSING PEPTIDASE"/>
    <property type="match status" value="1"/>
</dbReference>
<dbReference type="CDD" id="cd06530">
    <property type="entry name" value="S26_SPase_I"/>
    <property type="match status" value="1"/>
</dbReference>
<dbReference type="RefSeq" id="WP_100714873.1">
    <property type="nucleotide sequence ID" value="NZ_NPDY01000017.1"/>
</dbReference>
<evidence type="ECO:0000313" key="12">
    <source>
        <dbReference type="EMBL" id="PJZ73541.1"/>
    </source>
</evidence>
<dbReference type="EMBL" id="NPDZ01000004">
    <property type="protein sequence ID" value="PJZ73541.1"/>
    <property type="molecule type" value="Genomic_DNA"/>
</dbReference>
<dbReference type="PROSITE" id="PS00501">
    <property type="entry name" value="SPASE_I_1"/>
    <property type="match status" value="1"/>
</dbReference>
<dbReference type="InterPro" id="IPR019757">
    <property type="entry name" value="Pept_S26A_signal_pept_1_Lys-AS"/>
</dbReference>
<evidence type="ECO:0000313" key="13">
    <source>
        <dbReference type="Proteomes" id="UP000231962"/>
    </source>
</evidence>
<gene>
    <name evidence="12" type="primary">lepB</name>
    <name evidence="11" type="ORF">CH360_15015</name>
    <name evidence="12" type="ORF">CH373_08520</name>
</gene>
<dbReference type="PANTHER" id="PTHR43390">
    <property type="entry name" value="SIGNAL PEPTIDASE I"/>
    <property type="match status" value="1"/>
</dbReference>
<dbReference type="Pfam" id="PF10502">
    <property type="entry name" value="Peptidase_S26"/>
    <property type="match status" value="1"/>
</dbReference>
<keyword evidence="5 8" id="KW-0645">Protease</keyword>
<dbReference type="AlphaFoldDB" id="A0A2M9ZNH8"/>
<evidence type="ECO:0000313" key="11">
    <source>
        <dbReference type="EMBL" id="PJZ68705.1"/>
    </source>
</evidence>
<sequence length="329" mass="37500">MSEPKGVVPQKGIFSGILADESVSSTLSFGLIVVLVLAFKSSVLDANNIPSGSMIPTLKIGDFLFVNKMRYSLRMPFTEKELIRYDDPQRGDIVTFIPPQEALIRGEGDSREGWFPKRFVKRVIGLPGDTIRITPKHVETKRGPVTYALIEYKEKGSEEFKGYGPVETEPGNLLYDLDNVKAPSRSLFKEKKQDFEHYVLEGSDEYLSFYSSDFCGLHQGCEIPEGQYMVVGDNRDDSHDSRAWGFVPREDILGKAAVIYFSVNWKDYVCQFKSGKELSEKGDLRAERYEGEELEKHCGSPGDSWLMKTLRYRLFRMEVRWNRIGTILK</sequence>
<comment type="catalytic activity">
    <reaction evidence="1 8">
        <text>Cleavage of hydrophobic, N-terminal signal or leader sequences from secreted and periplasmic proteins.</text>
        <dbReference type="EC" id="3.4.21.89"/>
    </reaction>
</comment>
<dbReference type="SUPFAM" id="SSF51306">
    <property type="entry name" value="LexA/Signal peptidase"/>
    <property type="match status" value="1"/>
</dbReference>
<evidence type="ECO:0000256" key="3">
    <source>
        <dbReference type="ARBA" id="ARBA00013208"/>
    </source>
</evidence>
<comment type="subcellular location">
    <subcellularLocation>
        <location evidence="9">Membrane</location>
        <topology evidence="9">Single-pass type II membrane protein</topology>
    </subcellularLocation>
</comment>
<evidence type="ECO:0000256" key="7">
    <source>
        <dbReference type="PIRSR" id="PIRSR600223-1"/>
    </source>
</evidence>
<dbReference type="InterPro" id="IPR019758">
    <property type="entry name" value="Pept_S26A_signal_pept_1_CS"/>
</dbReference>
<proteinExistence type="inferred from homology"/>
<organism evidence="12 14">
    <name type="scientific">Leptospira perolatii</name>
    <dbReference type="NCBI Taxonomy" id="2023191"/>
    <lineage>
        <taxon>Bacteria</taxon>
        <taxon>Pseudomonadati</taxon>
        <taxon>Spirochaetota</taxon>
        <taxon>Spirochaetia</taxon>
        <taxon>Leptospirales</taxon>
        <taxon>Leptospiraceae</taxon>
        <taxon>Leptospira</taxon>
    </lineage>
</organism>
<comment type="caution">
    <text evidence="12">The sequence shown here is derived from an EMBL/GenBank/DDBJ whole genome shotgun (WGS) entry which is preliminary data.</text>
</comment>
<evidence type="ECO:0000256" key="4">
    <source>
        <dbReference type="ARBA" id="ARBA00019232"/>
    </source>
</evidence>
<comment type="similarity">
    <text evidence="2 9">Belongs to the peptidase S26 family.</text>
</comment>
<evidence type="ECO:0000313" key="14">
    <source>
        <dbReference type="Proteomes" id="UP000231990"/>
    </source>
</evidence>
<feature type="active site" evidence="7">
    <location>
        <position position="53"/>
    </location>
</feature>
<evidence type="ECO:0000256" key="2">
    <source>
        <dbReference type="ARBA" id="ARBA00009370"/>
    </source>
</evidence>
<dbReference type="PROSITE" id="PS00761">
    <property type="entry name" value="SPASE_I_3"/>
    <property type="match status" value="1"/>
</dbReference>
<dbReference type="Gene3D" id="2.10.109.10">
    <property type="entry name" value="Umud Fragment, subunit A"/>
    <property type="match status" value="1"/>
</dbReference>
<dbReference type="InterPro" id="IPR000223">
    <property type="entry name" value="Pept_S26A_signal_pept_1"/>
</dbReference>
<dbReference type="InterPro" id="IPR019756">
    <property type="entry name" value="Pept_S26A_signal_pept_1_Ser-AS"/>
</dbReference>
<dbReference type="PRINTS" id="PR00727">
    <property type="entry name" value="LEADERPTASE"/>
</dbReference>
<evidence type="ECO:0000259" key="10">
    <source>
        <dbReference type="Pfam" id="PF10502"/>
    </source>
</evidence>
<dbReference type="EC" id="3.4.21.89" evidence="3 8"/>
<feature type="active site" evidence="7">
    <location>
        <position position="121"/>
    </location>
</feature>
<dbReference type="NCBIfam" id="TIGR02227">
    <property type="entry name" value="sigpep_I_bact"/>
    <property type="match status" value="1"/>
</dbReference>
<evidence type="ECO:0000256" key="1">
    <source>
        <dbReference type="ARBA" id="ARBA00000677"/>
    </source>
</evidence>
<evidence type="ECO:0000256" key="5">
    <source>
        <dbReference type="ARBA" id="ARBA00022670"/>
    </source>
</evidence>
<dbReference type="GO" id="GO:0006465">
    <property type="term" value="P:signal peptide processing"/>
    <property type="evidence" value="ECO:0007669"/>
    <property type="project" value="InterPro"/>
</dbReference>
<accession>A0A2M9ZNH8</accession>
<name>A0A2M9ZNH8_9LEPT</name>
<evidence type="ECO:0000256" key="9">
    <source>
        <dbReference type="RuleBase" id="RU362042"/>
    </source>
</evidence>
<dbReference type="GO" id="GO:0004252">
    <property type="term" value="F:serine-type endopeptidase activity"/>
    <property type="evidence" value="ECO:0007669"/>
    <property type="project" value="InterPro"/>
</dbReference>
<protein>
    <recommendedName>
        <fullName evidence="4 8">Signal peptidase I</fullName>
        <ecNumber evidence="3 8">3.4.21.89</ecNumber>
    </recommendedName>
</protein>
<dbReference type="GO" id="GO:0016020">
    <property type="term" value="C:membrane"/>
    <property type="evidence" value="ECO:0007669"/>
    <property type="project" value="UniProtKB-SubCell"/>
</dbReference>
<dbReference type="InterPro" id="IPR019533">
    <property type="entry name" value="Peptidase_S26"/>
</dbReference>
<dbReference type="GO" id="GO:0009003">
    <property type="term" value="F:signal peptidase activity"/>
    <property type="evidence" value="ECO:0007669"/>
    <property type="project" value="UniProtKB-EC"/>
</dbReference>